<gene>
    <name evidence="2" type="ORF">ACFFLM_10060</name>
</gene>
<dbReference type="SUPFAM" id="SSF48452">
    <property type="entry name" value="TPR-like"/>
    <property type="match status" value="1"/>
</dbReference>
<dbReference type="Pfam" id="PF12688">
    <property type="entry name" value="TPR_5"/>
    <property type="match status" value="1"/>
</dbReference>
<accession>A0ABV6B084</accession>
<evidence type="ECO:0000259" key="1">
    <source>
        <dbReference type="Pfam" id="PF12688"/>
    </source>
</evidence>
<feature type="domain" description="Tetratrico peptide repeat group 5" evidence="1">
    <location>
        <begin position="41"/>
        <end position="156"/>
    </location>
</feature>
<protein>
    <submittedName>
        <fullName evidence="2">Tetratricopeptide repeat protein</fullName>
    </submittedName>
</protein>
<organism evidence="2 3">
    <name type="scientific">Deinococcus oregonensis</name>
    <dbReference type="NCBI Taxonomy" id="1805970"/>
    <lineage>
        <taxon>Bacteria</taxon>
        <taxon>Thermotogati</taxon>
        <taxon>Deinococcota</taxon>
        <taxon>Deinococci</taxon>
        <taxon>Deinococcales</taxon>
        <taxon>Deinococcaceae</taxon>
        <taxon>Deinococcus</taxon>
    </lineage>
</organism>
<dbReference type="EMBL" id="JBHLYR010000031">
    <property type="protein sequence ID" value="MFB9992306.1"/>
    <property type="molecule type" value="Genomic_DNA"/>
</dbReference>
<proteinExistence type="predicted"/>
<dbReference type="RefSeq" id="WP_380008923.1">
    <property type="nucleotide sequence ID" value="NZ_JBHLYR010000031.1"/>
</dbReference>
<name>A0ABV6B084_9DEIO</name>
<sequence>MSVDLEASLAALWGQLDSLSDTEFLAQMQTLTEKLPRAERLFERGAAQDSTGHPEQAAALYQEALAEGVTGERRRRAVIQLASSLRNLGQPEEALALLTAEAGQPSDALDGAVATFLALALADLGREREGLAVALSALARTLPRYNRSAARYAQELLRPAH</sequence>
<dbReference type="InterPro" id="IPR041656">
    <property type="entry name" value="TPR_5"/>
</dbReference>
<dbReference type="InterPro" id="IPR011990">
    <property type="entry name" value="TPR-like_helical_dom_sf"/>
</dbReference>
<evidence type="ECO:0000313" key="3">
    <source>
        <dbReference type="Proteomes" id="UP001589733"/>
    </source>
</evidence>
<reference evidence="2 3" key="1">
    <citation type="submission" date="2024-09" db="EMBL/GenBank/DDBJ databases">
        <authorList>
            <person name="Sun Q."/>
            <person name="Mori K."/>
        </authorList>
    </citation>
    <scope>NUCLEOTIDE SEQUENCE [LARGE SCALE GENOMIC DNA]</scope>
    <source>
        <strain evidence="2 3">JCM 13503</strain>
    </source>
</reference>
<keyword evidence="3" id="KW-1185">Reference proteome</keyword>
<dbReference type="Proteomes" id="UP001589733">
    <property type="component" value="Unassembled WGS sequence"/>
</dbReference>
<dbReference type="Gene3D" id="1.25.40.10">
    <property type="entry name" value="Tetratricopeptide repeat domain"/>
    <property type="match status" value="1"/>
</dbReference>
<comment type="caution">
    <text evidence="2">The sequence shown here is derived from an EMBL/GenBank/DDBJ whole genome shotgun (WGS) entry which is preliminary data.</text>
</comment>
<evidence type="ECO:0000313" key="2">
    <source>
        <dbReference type="EMBL" id="MFB9992306.1"/>
    </source>
</evidence>